<dbReference type="InterPro" id="IPR009014">
    <property type="entry name" value="Transketo_C/PFOR_II"/>
</dbReference>
<name>Q0B0A9_SYNWW</name>
<dbReference type="CDD" id="cd07033">
    <property type="entry name" value="TPP_PYR_DXS_TK_like"/>
    <property type="match status" value="1"/>
</dbReference>
<proteinExistence type="inferred from homology"/>
<dbReference type="KEGG" id="swo:Swol_0244"/>
<evidence type="ECO:0000259" key="4">
    <source>
        <dbReference type="SMART" id="SM00861"/>
    </source>
</evidence>
<comment type="similarity">
    <text evidence="2">Belongs to the transketolase family.</text>
</comment>
<keyword evidence="6" id="KW-1185">Reference proteome</keyword>
<gene>
    <name evidence="5" type="ordered locus">Swol_0244</name>
</gene>
<dbReference type="FunFam" id="3.40.50.970:FF:000129">
    <property type="entry name" value="Transketolase"/>
    <property type="match status" value="1"/>
</dbReference>
<dbReference type="Pfam" id="PF02779">
    <property type="entry name" value="Transket_pyr"/>
    <property type="match status" value="1"/>
</dbReference>
<dbReference type="STRING" id="335541.Swol_0244"/>
<evidence type="ECO:0000313" key="6">
    <source>
        <dbReference type="Proteomes" id="UP000001968"/>
    </source>
</evidence>
<accession>Q0B0A9</accession>
<dbReference type="PANTHER" id="PTHR43825">
    <property type="entry name" value="PYRUVATE DEHYDROGENASE E1 COMPONENT"/>
    <property type="match status" value="1"/>
</dbReference>
<evidence type="ECO:0000256" key="2">
    <source>
        <dbReference type="ARBA" id="ARBA00007131"/>
    </source>
</evidence>
<dbReference type="Proteomes" id="UP000001968">
    <property type="component" value="Chromosome"/>
</dbReference>
<dbReference type="Gene3D" id="3.40.50.970">
    <property type="match status" value="1"/>
</dbReference>
<organism evidence="5 6">
    <name type="scientific">Syntrophomonas wolfei subsp. wolfei (strain DSM 2245B / Goettingen)</name>
    <dbReference type="NCBI Taxonomy" id="335541"/>
    <lineage>
        <taxon>Bacteria</taxon>
        <taxon>Bacillati</taxon>
        <taxon>Bacillota</taxon>
        <taxon>Clostridia</taxon>
        <taxon>Eubacteriales</taxon>
        <taxon>Syntrophomonadaceae</taxon>
        <taxon>Syntrophomonas</taxon>
    </lineage>
</organism>
<sequence>MKKQATRDAYGQALLELGALYDNIVVLDADLSKSTKTVEFARAYPERFINAGIAEQNMMGMAAGLASCGKVVFASSFAIFATGRAFEQVRNSIAYAKLNVKICATHAGITVGEDGGSHQSVEDIALMRSVPNMTVIVPSDGISTRQALFQLYQHDGPAYLRLGRPAVPQVHDPELDFAIGRAVELRKGKDLSLMACGIMVSKALQAAEILAGEGIEVSVVDILSIKPLDKEMIIRKARESGALLTLEEHSIIGGLGSSICEVVCEHCPVPVTCLGINDLFGQSGSPEELLQYYGLGIEQIVEKARKLLKKK</sequence>
<evidence type="ECO:0000313" key="5">
    <source>
        <dbReference type="EMBL" id="ABI67595.1"/>
    </source>
</evidence>
<dbReference type="GO" id="GO:0004802">
    <property type="term" value="F:transketolase activity"/>
    <property type="evidence" value="ECO:0007669"/>
    <property type="project" value="UniProtKB-EC"/>
</dbReference>
<feature type="domain" description="Transketolase-like pyrimidine-binding" evidence="4">
    <location>
        <begin position="4"/>
        <end position="169"/>
    </location>
</feature>
<dbReference type="EMBL" id="CP000448">
    <property type="protein sequence ID" value="ABI67595.1"/>
    <property type="molecule type" value="Genomic_DNA"/>
</dbReference>
<keyword evidence="5" id="KW-0808">Transferase</keyword>
<dbReference type="AlphaFoldDB" id="Q0B0A9"/>
<dbReference type="SUPFAM" id="SSF52518">
    <property type="entry name" value="Thiamin diphosphate-binding fold (THDP-binding)"/>
    <property type="match status" value="1"/>
</dbReference>
<dbReference type="InterPro" id="IPR051157">
    <property type="entry name" value="PDH/Transketolase"/>
</dbReference>
<evidence type="ECO:0000256" key="3">
    <source>
        <dbReference type="ARBA" id="ARBA00023052"/>
    </source>
</evidence>
<dbReference type="Gene3D" id="3.40.50.920">
    <property type="match status" value="1"/>
</dbReference>
<dbReference type="HOGENOM" id="CLU_009227_1_1_9"/>
<dbReference type="SUPFAM" id="SSF52922">
    <property type="entry name" value="TK C-terminal domain-like"/>
    <property type="match status" value="1"/>
</dbReference>
<evidence type="ECO:0000256" key="1">
    <source>
        <dbReference type="ARBA" id="ARBA00001964"/>
    </source>
</evidence>
<keyword evidence="3" id="KW-0786">Thiamine pyrophosphate</keyword>
<reference evidence="6" key="1">
    <citation type="journal article" date="2010" name="Environ. Microbiol.">
        <title>The genome of Syntrophomonas wolfei: new insights into syntrophic metabolism and biohydrogen production.</title>
        <authorList>
            <person name="Sieber J.R."/>
            <person name="Sims D.R."/>
            <person name="Han C."/>
            <person name="Kim E."/>
            <person name="Lykidis A."/>
            <person name="Lapidus A.L."/>
            <person name="McDonnald E."/>
            <person name="Rohlin L."/>
            <person name="Culley D.E."/>
            <person name="Gunsalus R."/>
            <person name="McInerney M.J."/>
        </authorList>
    </citation>
    <scope>NUCLEOTIDE SEQUENCE [LARGE SCALE GENOMIC DNA]</scope>
    <source>
        <strain evidence="6">DSM 2245B / Goettingen</strain>
    </source>
</reference>
<dbReference type="eggNOG" id="COG3958">
    <property type="taxonomic scope" value="Bacteria"/>
</dbReference>
<dbReference type="InterPro" id="IPR033248">
    <property type="entry name" value="Transketolase_C"/>
</dbReference>
<dbReference type="Pfam" id="PF02780">
    <property type="entry name" value="Transketolase_C"/>
    <property type="match status" value="1"/>
</dbReference>
<dbReference type="PANTHER" id="PTHR43825:SF1">
    <property type="entry name" value="TRANSKETOLASE-LIKE PYRIMIDINE-BINDING DOMAIN-CONTAINING PROTEIN"/>
    <property type="match status" value="1"/>
</dbReference>
<comment type="cofactor">
    <cofactor evidence="1">
        <name>thiamine diphosphate</name>
        <dbReference type="ChEBI" id="CHEBI:58937"/>
    </cofactor>
</comment>
<dbReference type="InterPro" id="IPR029061">
    <property type="entry name" value="THDP-binding"/>
</dbReference>
<protein>
    <submittedName>
        <fullName evidence="5">Transketolase subunit B</fullName>
        <ecNumber evidence="5">2.2.1.1</ecNumber>
    </submittedName>
</protein>
<dbReference type="InterPro" id="IPR005475">
    <property type="entry name" value="Transketolase-like_Pyr-bd"/>
</dbReference>
<dbReference type="EC" id="2.2.1.1" evidence="5"/>
<dbReference type="SMART" id="SM00861">
    <property type="entry name" value="Transket_pyr"/>
    <property type="match status" value="1"/>
</dbReference>
<dbReference type="OrthoDB" id="8732661at2"/>
<dbReference type="RefSeq" id="WP_011639704.1">
    <property type="nucleotide sequence ID" value="NC_008346.1"/>
</dbReference>